<evidence type="ECO:0000313" key="3">
    <source>
        <dbReference type="Proteomes" id="UP000251341"/>
    </source>
</evidence>
<comment type="caution">
    <text evidence="2">The sequence shown here is derived from an EMBL/GenBank/DDBJ whole genome shotgun (WGS) entry which is preliminary data.</text>
</comment>
<proteinExistence type="predicted"/>
<dbReference type="InterPro" id="IPR000944">
    <property type="entry name" value="Tscrpt_reg_Rrf2"/>
</dbReference>
<evidence type="ECO:0000313" key="2">
    <source>
        <dbReference type="EMBL" id="PUE60342.1"/>
    </source>
</evidence>
<evidence type="ECO:0008006" key="4">
    <source>
        <dbReference type="Google" id="ProtNLM"/>
    </source>
</evidence>
<dbReference type="SUPFAM" id="SSF46785">
    <property type="entry name" value="Winged helix' DNA-binding domain"/>
    <property type="match status" value="1"/>
</dbReference>
<dbReference type="PANTHER" id="PTHR33221">
    <property type="entry name" value="WINGED HELIX-TURN-HELIX TRANSCRIPTIONAL REGULATOR, RRF2 FAMILY"/>
    <property type="match status" value="1"/>
</dbReference>
<dbReference type="Proteomes" id="UP000251341">
    <property type="component" value="Unassembled WGS sequence"/>
</dbReference>
<dbReference type="GO" id="GO:0005829">
    <property type="term" value="C:cytosol"/>
    <property type="evidence" value="ECO:0007669"/>
    <property type="project" value="TreeGrafter"/>
</dbReference>
<accession>A0A315EWI0</accession>
<dbReference type="GO" id="GO:0003677">
    <property type="term" value="F:DNA binding"/>
    <property type="evidence" value="ECO:0007669"/>
    <property type="project" value="UniProtKB-KW"/>
</dbReference>
<gene>
    <name evidence="2" type="ORF">B9Z44_12635</name>
</gene>
<dbReference type="InterPro" id="IPR036388">
    <property type="entry name" value="WH-like_DNA-bd_sf"/>
</dbReference>
<organism evidence="2 3">
    <name type="scientific">Limnohabitans curvus</name>
    <dbReference type="NCBI Taxonomy" id="323423"/>
    <lineage>
        <taxon>Bacteria</taxon>
        <taxon>Pseudomonadati</taxon>
        <taxon>Pseudomonadota</taxon>
        <taxon>Betaproteobacteria</taxon>
        <taxon>Burkholderiales</taxon>
        <taxon>Comamonadaceae</taxon>
        <taxon>Limnohabitans</taxon>
    </lineage>
</organism>
<dbReference type="PANTHER" id="PTHR33221:SF4">
    <property type="entry name" value="HTH-TYPE TRANSCRIPTIONAL REPRESSOR NSRR"/>
    <property type="match status" value="1"/>
</dbReference>
<dbReference type="Pfam" id="PF02082">
    <property type="entry name" value="Rrf2"/>
    <property type="match status" value="1"/>
</dbReference>
<evidence type="ECO:0000256" key="1">
    <source>
        <dbReference type="ARBA" id="ARBA00023125"/>
    </source>
</evidence>
<sequence length="161" mass="17530">MRLTQWTDYSLRVLMFCAQSESRQTAATIQEIAEQHDISKSHLTKIVMTLAADGYLITSRGRGGGLRLGRPASEIVIGEVVRKTESDFSIVECIQDGVSHCALMPSCRLKNVLADALKVFFEKLDSVTLADLMADAQDPPAVIRTVGFSLSKKKGASVKTA</sequence>
<reference evidence="2 3" key="1">
    <citation type="submission" date="2017-04" db="EMBL/GenBank/DDBJ databases">
        <title>Unexpected and diverse lifestyles within the genus Limnohabitans.</title>
        <authorList>
            <person name="Kasalicky V."/>
            <person name="Mehrshad M."/>
            <person name="Andrei S.-A."/>
            <person name="Salcher M."/>
            <person name="Kratochvilova H."/>
            <person name="Simek K."/>
            <person name="Ghai R."/>
        </authorList>
    </citation>
    <scope>NUCLEOTIDE SEQUENCE [LARGE SCALE GENOMIC DNA]</scope>
    <source>
        <strain evidence="2 3">MWH-C5</strain>
    </source>
</reference>
<dbReference type="Gene3D" id="1.10.10.10">
    <property type="entry name" value="Winged helix-like DNA-binding domain superfamily/Winged helix DNA-binding domain"/>
    <property type="match status" value="1"/>
</dbReference>
<name>A0A315EWI0_9BURK</name>
<dbReference type="RefSeq" id="WP_104801063.1">
    <property type="nucleotide sequence ID" value="NZ_NESP01000001.1"/>
</dbReference>
<dbReference type="PROSITE" id="PS51197">
    <property type="entry name" value="HTH_RRF2_2"/>
    <property type="match status" value="1"/>
</dbReference>
<keyword evidence="1" id="KW-0238">DNA-binding</keyword>
<keyword evidence="3" id="KW-1185">Reference proteome</keyword>
<dbReference type="AlphaFoldDB" id="A0A315EWI0"/>
<dbReference type="InterPro" id="IPR036390">
    <property type="entry name" value="WH_DNA-bd_sf"/>
</dbReference>
<dbReference type="EMBL" id="NESP01000001">
    <property type="protein sequence ID" value="PUE60342.1"/>
    <property type="molecule type" value="Genomic_DNA"/>
</dbReference>
<protein>
    <recommendedName>
        <fullName evidence="4">Rrf2 family transcriptional regulator</fullName>
    </recommendedName>
</protein>
<dbReference type="NCBIfam" id="TIGR00738">
    <property type="entry name" value="rrf2_super"/>
    <property type="match status" value="1"/>
</dbReference>
<dbReference type="GO" id="GO:0003700">
    <property type="term" value="F:DNA-binding transcription factor activity"/>
    <property type="evidence" value="ECO:0007669"/>
    <property type="project" value="TreeGrafter"/>
</dbReference>